<name>A0ABW3MRH5_9PSEU</name>
<organism evidence="4 5">
    <name type="scientific">Kibdelosporangium lantanae</name>
    <dbReference type="NCBI Taxonomy" id="1497396"/>
    <lineage>
        <taxon>Bacteria</taxon>
        <taxon>Bacillati</taxon>
        <taxon>Actinomycetota</taxon>
        <taxon>Actinomycetes</taxon>
        <taxon>Pseudonocardiales</taxon>
        <taxon>Pseudonocardiaceae</taxon>
        <taxon>Kibdelosporangium</taxon>
    </lineage>
</organism>
<reference evidence="5" key="1">
    <citation type="journal article" date="2019" name="Int. J. Syst. Evol. Microbiol.">
        <title>The Global Catalogue of Microorganisms (GCM) 10K type strain sequencing project: providing services to taxonomists for standard genome sequencing and annotation.</title>
        <authorList>
            <consortium name="The Broad Institute Genomics Platform"/>
            <consortium name="The Broad Institute Genome Sequencing Center for Infectious Disease"/>
            <person name="Wu L."/>
            <person name="Ma J."/>
        </authorList>
    </citation>
    <scope>NUCLEOTIDE SEQUENCE [LARGE SCALE GENOMIC DNA]</scope>
    <source>
        <strain evidence="5">JCM 31486</strain>
    </source>
</reference>
<dbReference type="InterPro" id="IPR002068">
    <property type="entry name" value="A-crystallin/Hsp20_dom"/>
</dbReference>
<feature type="domain" description="SHSP" evidence="3">
    <location>
        <begin position="25"/>
        <end position="93"/>
    </location>
</feature>
<protein>
    <submittedName>
        <fullName evidence="4">Hsp20/alpha crystallin family protein</fullName>
    </submittedName>
</protein>
<evidence type="ECO:0000313" key="4">
    <source>
        <dbReference type="EMBL" id="MFD1052069.1"/>
    </source>
</evidence>
<dbReference type="EMBL" id="JBHTIS010004105">
    <property type="protein sequence ID" value="MFD1052069.1"/>
    <property type="molecule type" value="Genomic_DNA"/>
</dbReference>
<comment type="caution">
    <text evidence="4">The sequence shown here is derived from an EMBL/GenBank/DDBJ whole genome shotgun (WGS) entry which is preliminary data.</text>
</comment>
<dbReference type="PANTHER" id="PTHR11527">
    <property type="entry name" value="HEAT-SHOCK PROTEIN 20 FAMILY MEMBER"/>
    <property type="match status" value="1"/>
</dbReference>
<dbReference type="CDD" id="cd06464">
    <property type="entry name" value="ACD_sHsps-like"/>
    <property type="match status" value="1"/>
</dbReference>
<accession>A0ABW3MRH5</accession>
<dbReference type="Proteomes" id="UP001597045">
    <property type="component" value="Unassembled WGS sequence"/>
</dbReference>
<dbReference type="InterPro" id="IPR031107">
    <property type="entry name" value="Small_HSP"/>
</dbReference>
<evidence type="ECO:0000256" key="1">
    <source>
        <dbReference type="PROSITE-ProRule" id="PRU00285"/>
    </source>
</evidence>
<keyword evidence="5" id="KW-1185">Reference proteome</keyword>
<evidence type="ECO:0000313" key="5">
    <source>
        <dbReference type="Proteomes" id="UP001597045"/>
    </source>
</evidence>
<comment type="similarity">
    <text evidence="1 2">Belongs to the small heat shock protein (HSP20) family.</text>
</comment>
<evidence type="ECO:0000256" key="2">
    <source>
        <dbReference type="RuleBase" id="RU003616"/>
    </source>
</evidence>
<dbReference type="InterPro" id="IPR008978">
    <property type="entry name" value="HSP20-like_chaperone"/>
</dbReference>
<evidence type="ECO:0000259" key="3">
    <source>
        <dbReference type="PROSITE" id="PS01031"/>
    </source>
</evidence>
<dbReference type="SUPFAM" id="SSF49764">
    <property type="entry name" value="HSP20-like chaperones"/>
    <property type="match status" value="1"/>
</dbReference>
<dbReference type="Pfam" id="PF00011">
    <property type="entry name" value="HSP20"/>
    <property type="match status" value="1"/>
</dbReference>
<dbReference type="Gene3D" id="2.60.40.790">
    <property type="match status" value="1"/>
</dbReference>
<gene>
    <name evidence="4" type="ORF">ACFQ1S_44110</name>
</gene>
<dbReference type="PROSITE" id="PS01031">
    <property type="entry name" value="SHSP"/>
    <property type="match status" value="1"/>
</dbReference>
<sequence>MAVRSLNSLVAWDPFRELDGFFTQVNRNSTWSPLADVTETETGFVFELDVPGVQKEDVTVDLNGTTLSITGELKARESEGVAHRRTRRTGKFA</sequence>
<feature type="non-terminal residue" evidence="4">
    <location>
        <position position="93"/>
    </location>
</feature>
<proteinExistence type="inferred from homology"/>